<keyword evidence="19" id="KW-1185">Reference proteome</keyword>
<evidence type="ECO:0000259" key="17">
    <source>
        <dbReference type="PROSITE" id="PS52035"/>
    </source>
</evidence>
<dbReference type="PRINTS" id="PR00765">
    <property type="entry name" value="CRBOXYPTASEA"/>
</dbReference>
<gene>
    <name evidence="18" type="ORF">FSPOR_11166</name>
</gene>
<evidence type="ECO:0000256" key="2">
    <source>
        <dbReference type="ARBA" id="ARBA00003091"/>
    </source>
</evidence>
<dbReference type="FunFam" id="3.40.630.10:FF:000040">
    <property type="entry name" value="zinc carboxypeptidase"/>
    <property type="match status" value="1"/>
</dbReference>
<keyword evidence="9" id="KW-0378">Hydrolase</keyword>
<dbReference type="GO" id="GO:0004181">
    <property type="term" value="F:metallocarboxypeptidase activity"/>
    <property type="evidence" value="ECO:0007669"/>
    <property type="project" value="InterPro"/>
</dbReference>
<dbReference type="SUPFAM" id="SSF53187">
    <property type="entry name" value="Zn-dependent exopeptidases"/>
    <property type="match status" value="1"/>
</dbReference>
<feature type="signal peptide" evidence="16">
    <location>
        <begin position="1"/>
        <end position="16"/>
    </location>
</feature>
<dbReference type="InterPro" id="IPR000834">
    <property type="entry name" value="Peptidase_M14"/>
</dbReference>
<name>A0A395RHW0_FUSSP</name>
<dbReference type="AlphaFoldDB" id="A0A395RHW0"/>
<dbReference type="EMBL" id="PXOF01000211">
    <property type="protein sequence ID" value="RGP59684.1"/>
    <property type="molecule type" value="Genomic_DNA"/>
</dbReference>
<dbReference type="PROSITE" id="PS52035">
    <property type="entry name" value="PEPTIDASE_M14"/>
    <property type="match status" value="1"/>
</dbReference>
<dbReference type="PROSITE" id="PS00133">
    <property type="entry name" value="CARBOXYPEPT_ZN_2"/>
    <property type="match status" value="1"/>
</dbReference>
<dbReference type="Pfam" id="PF00246">
    <property type="entry name" value="Peptidase_M14"/>
    <property type="match status" value="1"/>
</dbReference>
<reference evidence="18 19" key="1">
    <citation type="journal article" date="2018" name="PLoS Pathog.">
        <title>Evolution of structural diversity of trichothecenes, a family of toxins produced by plant pathogenic and entomopathogenic fungi.</title>
        <authorList>
            <person name="Proctor R.H."/>
            <person name="McCormick S.P."/>
            <person name="Kim H.S."/>
            <person name="Cardoza R.E."/>
            <person name="Stanley A.M."/>
            <person name="Lindo L."/>
            <person name="Kelly A."/>
            <person name="Brown D.W."/>
            <person name="Lee T."/>
            <person name="Vaughan M.M."/>
            <person name="Alexander N.J."/>
            <person name="Busman M."/>
            <person name="Gutierrez S."/>
        </authorList>
    </citation>
    <scope>NUCLEOTIDE SEQUENCE [LARGE SCALE GENOMIC DNA]</scope>
    <source>
        <strain evidence="18 19">NRRL 3299</strain>
    </source>
</reference>
<evidence type="ECO:0000256" key="7">
    <source>
        <dbReference type="ARBA" id="ARBA00022670"/>
    </source>
</evidence>
<protein>
    <recommendedName>
        <fullName evidence="14">Carboxypeptidase M14A</fullName>
    </recommendedName>
</protein>
<keyword evidence="10" id="KW-0862">Zinc</keyword>
<evidence type="ECO:0000256" key="9">
    <source>
        <dbReference type="ARBA" id="ARBA00022801"/>
    </source>
</evidence>
<feature type="active site" description="Proton donor/acceptor" evidence="15">
    <location>
        <position position="385"/>
    </location>
</feature>
<proteinExistence type="inferred from homology"/>
<evidence type="ECO:0000256" key="4">
    <source>
        <dbReference type="ARBA" id="ARBA00005988"/>
    </source>
</evidence>
<dbReference type="SMART" id="SM00631">
    <property type="entry name" value="Zn_pept"/>
    <property type="match status" value="1"/>
</dbReference>
<sequence>MRSIIIAAALLPFAFGKATYDNWKGYSIDTSDTSHNHVTNILSGINHVPLGEHQDTIEVAVHPKSINSFEGLSLKSTVFIEDVGEELAKEGSFEQLSPARAHGRFKLSQPDEAYFKAYHSFEQHTQFLKDLQTSFPKNSEVFSAGKSVEGRDIQGIHLWGKSGKGKNPAIIWHGNVHAREWISSMVIEYLAWKLVQGYHDKNKLSRSIIDSHDFYILPIVNPDGFVYTTKSDRLWRKNRQKDPHKTCVGTDINRNWPYKWDVPGGSSTDPCNETYRGRKPGDTPEIKVLANHTMAIARKTGIRSYIDWHSYSQLILLPYGYTCDRNATNTNYQMELAGEVASAIEDYEGTYFNYGPTCQTIYQTSGGSSDWVFDVARAELAWGIELRPGRLRGDGFVLPPKYIIKSGEEIWAGMKVLFKNLLEKGRRD</sequence>
<comment type="similarity">
    <text evidence="4 15">Belongs to the peptidase M14 family.</text>
</comment>
<evidence type="ECO:0000256" key="6">
    <source>
        <dbReference type="ARBA" id="ARBA00022645"/>
    </source>
</evidence>
<organism evidence="18 19">
    <name type="scientific">Fusarium sporotrichioides</name>
    <dbReference type="NCBI Taxonomy" id="5514"/>
    <lineage>
        <taxon>Eukaryota</taxon>
        <taxon>Fungi</taxon>
        <taxon>Dikarya</taxon>
        <taxon>Ascomycota</taxon>
        <taxon>Pezizomycotina</taxon>
        <taxon>Sordariomycetes</taxon>
        <taxon>Hypocreomycetidae</taxon>
        <taxon>Hypocreales</taxon>
        <taxon>Nectriaceae</taxon>
        <taxon>Fusarium</taxon>
    </lineage>
</organism>
<dbReference type="STRING" id="5514.A0A395RHW0"/>
<keyword evidence="7" id="KW-0645">Protease</keyword>
<evidence type="ECO:0000256" key="16">
    <source>
        <dbReference type="SAM" id="SignalP"/>
    </source>
</evidence>
<evidence type="ECO:0000256" key="1">
    <source>
        <dbReference type="ARBA" id="ARBA00001947"/>
    </source>
</evidence>
<evidence type="ECO:0000256" key="5">
    <source>
        <dbReference type="ARBA" id="ARBA00022525"/>
    </source>
</evidence>
<evidence type="ECO:0000313" key="18">
    <source>
        <dbReference type="EMBL" id="RGP59684.1"/>
    </source>
</evidence>
<dbReference type="GO" id="GO:0006508">
    <property type="term" value="P:proteolysis"/>
    <property type="evidence" value="ECO:0007669"/>
    <property type="project" value="UniProtKB-KW"/>
</dbReference>
<evidence type="ECO:0000256" key="11">
    <source>
        <dbReference type="ARBA" id="ARBA00023026"/>
    </source>
</evidence>
<evidence type="ECO:0000256" key="13">
    <source>
        <dbReference type="ARBA" id="ARBA00023157"/>
    </source>
</evidence>
<evidence type="ECO:0000256" key="12">
    <source>
        <dbReference type="ARBA" id="ARBA00023049"/>
    </source>
</evidence>
<keyword evidence="6" id="KW-0121">Carboxypeptidase</keyword>
<evidence type="ECO:0000256" key="15">
    <source>
        <dbReference type="PROSITE-ProRule" id="PRU01379"/>
    </source>
</evidence>
<comment type="cofactor">
    <cofactor evidence="1">
        <name>Zn(2+)</name>
        <dbReference type="ChEBI" id="CHEBI:29105"/>
    </cofactor>
</comment>
<keyword evidence="12" id="KW-0482">Metalloprotease</keyword>
<dbReference type="GO" id="GO:0005576">
    <property type="term" value="C:extracellular region"/>
    <property type="evidence" value="ECO:0007669"/>
    <property type="project" value="UniProtKB-SubCell"/>
</dbReference>
<comment type="function">
    <text evidence="2">Extracellular metalloprotease that contributes to pathogenicity.</text>
</comment>
<dbReference type="Proteomes" id="UP000266152">
    <property type="component" value="Unassembled WGS sequence"/>
</dbReference>
<feature type="domain" description="Peptidase M14" evidence="17">
    <location>
        <begin position="117"/>
        <end position="421"/>
    </location>
</feature>
<dbReference type="Gene3D" id="3.40.630.10">
    <property type="entry name" value="Zn peptidases"/>
    <property type="match status" value="1"/>
</dbReference>
<dbReference type="GO" id="GO:0008270">
    <property type="term" value="F:zinc ion binding"/>
    <property type="evidence" value="ECO:0007669"/>
    <property type="project" value="InterPro"/>
</dbReference>
<feature type="chain" id="PRO_5017187660" description="Carboxypeptidase M14A" evidence="16">
    <location>
        <begin position="17"/>
        <end position="428"/>
    </location>
</feature>
<evidence type="ECO:0000256" key="10">
    <source>
        <dbReference type="ARBA" id="ARBA00022833"/>
    </source>
</evidence>
<accession>A0A395RHW0</accession>
<comment type="subcellular location">
    <subcellularLocation>
        <location evidence="3">Secreted</location>
    </subcellularLocation>
</comment>
<dbReference type="CDD" id="cd03860">
    <property type="entry name" value="M14_CP_A-B_like"/>
    <property type="match status" value="1"/>
</dbReference>
<comment type="caution">
    <text evidence="18">The sequence shown here is derived from an EMBL/GenBank/DDBJ whole genome shotgun (WGS) entry which is preliminary data.</text>
</comment>
<evidence type="ECO:0000256" key="14">
    <source>
        <dbReference type="ARBA" id="ARBA00081330"/>
    </source>
</evidence>
<evidence type="ECO:0000256" key="3">
    <source>
        <dbReference type="ARBA" id="ARBA00004613"/>
    </source>
</evidence>
<dbReference type="PANTHER" id="PTHR11705:SF143">
    <property type="entry name" value="SLL0236 PROTEIN"/>
    <property type="match status" value="1"/>
</dbReference>
<dbReference type="InterPro" id="IPR057247">
    <property type="entry name" value="CARBOXYPEPT_ZN_2"/>
</dbReference>
<keyword evidence="13" id="KW-1015">Disulfide bond</keyword>
<keyword evidence="11" id="KW-0843">Virulence</keyword>
<keyword evidence="5" id="KW-0964">Secreted</keyword>
<dbReference type="PANTHER" id="PTHR11705">
    <property type="entry name" value="PROTEASE FAMILY M14 CARBOXYPEPTIDASE A,B"/>
    <property type="match status" value="1"/>
</dbReference>
<keyword evidence="8" id="KW-0479">Metal-binding</keyword>
<evidence type="ECO:0000313" key="19">
    <source>
        <dbReference type="Proteomes" id="UP000266152"/>
    </source>
</evidence>
<keyword evidence="16" id="KW-0732">Signal</keyword>
<evidence type="ECO:0000256" key="8">
    <source>
        <dbReference type="ARBA" id="ARBA00022723"/>
    </source>
</evidence>